<keyword evidence="1" id="KW-0433">Leucine-rich repeat</keyword>
<dbReference type="InterPro" id="IPR001611">
    <property type="entry name" value="Leu-rich_rpt"/>
</dbReference>
<dbReference type="InterPro" id="IPR032675">
    <property type="entry name" value="LRR_dom_sf"/>
</dbReference>
<protein>
    <submittedName>
        <fullName evidence="3">Homolog 1 4-like isoform X2</fullName>
    </submittedName>
</protein>
<evidence type="ECO:0000313" key="4">
    <source>
        <dbReference type="Proteomes" id="UP001162480"/>
    </source>
</evidence>
<evidence type="ECO:0000256" key="1">
    <source>
        <dbReference type="ARBA" id="ARBA00022614"/>
    </source>
</evidence>
<dbReference type="PANTHER" id="PTHR24366">
    <property type="entry name" value="IG(IMMUNOGLOBULIN) AND LRR(LEUCINE RICH REPEAT) DOMAINS"/>
    <property type="match status" value="1"/>
</dbReference>
<evidence type="ECO:0000256" key="2">
    <source>
        <dbReference type="ARBA" id="ARBA00022737"/>
    </source>
</evidence>
<sequence>MAGRRTYHSTRYLENNKISNIEKVMFQDLHSLQTLDLDSNKISTLKQGIFNGLSNLMTLYLQNNPIEKYEDGALLFLPSIVNIYLPNNNLMKCGCHLPAFVKYIKKVYNRTVAVSGTCFEGSGKRISILDYSQCQNYSLFQRHLQCQTCSEIKCSDLEVTRCPGAENIPH</sequence>
<dbReference type="Gene3D" id="3.80.10.10">
    <property type="entry name" value="Ribonuclease Inhibitor"/>
    <property type="match status" value="1"/>
</dbReference>
<keyword evidence="4" id="KW-1185">Reference proteome</keyword>
<accession>A0AA36C2V0</accession>
<dbReference type="PROSITE" id="PS51450">
    <property type="entry name" value="LRR"/>
    <property type="match status" value="2"/>
</dbReference>
<dbReference type="Pfam" id="PF13855">
    <property type="entry name" value="LRR_8"/>
    <property type="match status" value="1"/>
</dbReference>
<reference evidence="3" key="1">
    <citation type="submission" date="2023-08" db="EMBL/GenBank/DDBJ databases">
        <authorList>
            <person name="Alioto T."/>
            <person name="Alioto T."/>
            <person name="Gomez Garrido J."/>
        </authorList>
    </citation>
    <scope>NUCLEOTIDE SEQUENCE</scope>
</reference>
<keyword evidence="2" id="KW-0677">Repeat</keyword>
<dbReference type="SMART" id="SM00369">
    <property type="entry name" value="LRR_TYP"/>
    <property type="match status" value="2"/>
</dbReference>
<evidence type="ECO:0000313" key="3">
    <source>
        <dbReference type="EMBL" id="CAI9744527.1"/>
    </source>
</evidence>
<dbReference type="SUPFAM" id="SSF52058">
    <property type="entry name" value="L domain-like"/>
    <property type="match status" value="1"/>
</dbReference>
<dbReference type="InterPro" id="IPR003591">
    <property type="entry name" value="Leu-rich_rpt_typical-subtyp"/>
</dbReference>
<dbReference type="Proteomes" id="UP001162480">
    <property type="component" value="Chromosome 30"/>
</dbReference>
<dbReference type="EMBL" id="OX597843">
    <property type="protein sequence ID" value="CAI9744527.1"/>
    <property type="molecule type" value="Genomic_DNA"/>
</dbReference>
<name>A0AA36C2V0_OCTVU</name>
<organism evidence="3 4">
    <name type="scientific">Octopus vulgaris</name>
    <name type="common">Common octopus</name>
    <dbReference type="NCBI Taxonomy" id="6645"/>
    <lineage>
        <taxon>Eukaryota</taxon>
        <taxon>Metazoa</taxon>
        <taxon>Spiralia</taxon>
        <taxon>Lophotrochozoa</taxon>
        <taxon>Mollusca</taxon>
        <taxon>Cephalopoda</taxon>
        <taxon>Coleoidea</taxon>
        <taxon>Octopodiformes</taxon>
        <taxon>Octopoda</taxon>
        <taxon>Incirrata</taxon>
        <taxon>Octopodidae</taxon>
        <taxon>Octopus</taxon>
    </lineage>
</organism>
<proteinExistence type="predicted"/>
<gene>
    <name evidence="3" type="ORF">OCTVUL_1B015087</name>
</gene>
<dbReference type="AlphaFoldDB" id="A0AA36C2V0"/>
<dbReference type="PANTHER" id="PTHR24366:SF96">
    <property type="entry name" value="LEUCINE RICH REPEAT CONTAINING 53"/>
    <property type="match status" value="1"/>
</dbReference>